<dbReference type="RefSeq" id="WP_058899200.1">
    <property type="nucleotide sequence ID" value="NZ_CP013068.1"/>
</dbReference>
<gene>
    <name evidence="1" type="ORF">APZ00_13195</name>
</gene>
<proteinExistence type="predicted"/>
<dbReference type="KEGG" id="pphr:APZ00_13195"/>
<accession>A0A0U3PKW4</accession>
<dbReference type="EMBL" id="CP013068">
    <property type="protein sequence ID" value="ALV27901.1"/>
    <property type="molecule type" value="Genomic_DNA"/>
</dbReference>
<organism evidence="1 2">
    <name type="scientific">Pannonibacter phragmitetus</name>
    <dbReference type="NCBI Taxonomy" id="121719"/>
    <lineage>
        <taxon>Bacteria</taxon>
        <taxon>Pseudomonadati</taxon>
        <taxon>Pseudomonadota</taxon>
        <taxon>Alphaproteobacteria</taxon>
        <taxon>Hyphomicrobiales</taxon>
        <taxon>Stappiaceae</taxon>
        <taxon>Pannonibacter</taxon>
    </lineage>
</organism>
<evidence type="ECO:0000313" key="2">
    <source>
        <dbReference type="Proteomes" id="UP000064921"/>
    </source>
</evidence>
<reference evidence="1 2" key="1">
    <citation type="submission" date="2015-10" db="EMBL/GenBank/DDBJ databases">
        <title>The world's first case of liver abscess caused by Pannonibacter phragmitetus.</title>
        <authorList>
            <person name="Ming D."/>
            <person name="Wang M."/>
            <person name="Zhou Y."/>
            <person name="Jiang T."/>
            <person name="Hu S."/>
        </authorList>
    </citation>
    <scope>NUCLEOTIDE SEQUENCE [LARGE SCALE GENOMIC DNA]</scope>
    <source>
        <strain evidence="1 2">31801</strain>
    </source>
</reference>
<dbReference type="Proteomes" id="UP000064921">
    <property type="component" value="Chromosome"/>
</dbReference>
<protein>
    <submittedName>
        <fullName evidence="1">Uncharacterized protein</fullName>
    </submittedName>
</protein>
<name>A0A0U3PKW4_9HYPH</name>
<evidence type="ECO:0000313" key="1">
    <source>
        <dbReference type="EMBL" id="ALV27901.1"/>
    </source>
</evidence>
<sequence>MINERQKAELVAEFPELGGESVLLAKEIYAHFGLLFFGFSLVEHSLINALTFHHVGKQLNEAKIKK</sequence>
<dbReference type="AlphaFoldDB" id="A0A0U3PKW4"/>
<keyword evidence="2" id="KW-1185">Reference proteome</keyword>